<evidence type="ECO:0000256" key="1">
    <source>
        <dbReference type="SAM" id="SignalP"/>
    </source>
</evidence>
<comment type="caution">
    <text evidence="2">The sequence shown here is derived from an EMBL/GenBank/DDBJ whole genome shotgun (WGS) entry which is preliminary data.</text>
</comment>
<proteinExistence type="predicted"/>
<protein>
    <recommendedName>
        <fullName evidence="4">Outer membrane protein beta-barrel domain-containing protein</fullName>
    </recommendedName>
</protein>
<evidence type="ECO:0008006" key="4">
    <source>
        <dbReference type="Google" id="ProtNLM"/>
    </source>
</evidence>
<reference evidence="2" key="1">
    <citation type="submission" date="2020-12" db="EMBL/GenBank/DDBJ databases">
        <title>Bacterial novel species Flavobacterium sp. SE-1-e isolated from soil.</title>
        <authorList>
            <person name="Jung H.-Y."/>
        </authorList>
    </citation>
    <scope>NUCLEOTIDE SEQUENCE</scope>
    <source>
        <strain evidence="2">SE-1-e</strain>
    </source>
</reference>
<feature type="signal peptide" evidence="1">
    <location>
        <begin position="1"/>
        <end position="24"/>
    </location>
</feature>
<feature type="chain" id="PRO_5036951678" description="Outer membrane protein beta-barrel domain-containing protein" evidence="1">
    <location>
        <begin position="25"/>
        <end position="176"/>
    </location>
</feature>
<organism evidence="2 3">
    <name type="scientific">Flavobacterium agrisoli</name>
    <dbReference type="NCBI Taxonomy" id="2793066"/>
    <lineage>
        <taxon>Bacteria</taxon>
        <taxon>Pseudomonadati</taxon>
        <taxon>Bacteroidota</taxon>
        <taxon>Flavobacteriia</taxon>
        <taxon>Flavobacteriales</taxon>
        <taxon>Flavobacteriaceae</taxon>
        <taxon>Flavobacterium</taxon>
    </lineage>
</organism>
<dbReference type="EMBL" id="JAEHFV010000003">
    <property type="protein sequence ID" value="MBK0370190.1"/>
    <property type="molecule type" value="Genomic_DNA"/>
</dbReference>
<gene>
    <name evidence="2" type="ORF">I5M07_10095</name>
</gene>
<dbReference type="PROSITE" id="PS51257">
    <property type="entry name" value="PROKAR_LIPOPROTEIN"/>
    <property type="match status" value="1"/>
</dbReference>
<evidence type="ECO:0000313" key="2">
    <source>
        <dbReference type="EMBL" id="MBK0370190.1"/>
    </source>
</evidence>
<name>A0A934PNM2_9FLAO</name>
<dbReference type="RefSeq" id="WP_200106312.1">
    <property type="nucleotide sequence ID" value="NZ_JAEHFV010000003.1"/>
</dbReference>
<keyword evidence="3" id="KW-1185">Reference proteome</keyword>
<dbReference type="AlphaFoldDB" id="A0A934PNM2"/>
<keyword evidence="1" id="KW-0732">Signal</keyword>
<evidence type="ECO:0000313" key="3">
    <source>
        <dbReference type="Proteomes" id="UP000609172"/>
    </source>
</evidence>
<sequence>MLKNYQKNLFYLLIGLGCSPLLWAQKATFLENEGELKKFEPHFRFEYSGQIGISTNKNFNYLMGAEGGLLYYFNKKNAITINFGYHYAFDGDAKDLGYIPLKTGFKTFITTGKTYLQGEVGMGVSTTRGYNGSGFLWAPSVGYITKRGIDLNLKYENLSRFSSHQILFRVAYSFKI</sequence>
<accession>A0A934PNM2</accession>
<dbReference type="Proteomes" id="UP000609172">
    <property type="component" value="Unassembled WGS sequence"/>
</dbReference>